<dbReference type="InterPro" id="IPR001965">
    <property type="entry name" value="Znf_PHD"/>
</dbReference>
<accession>A0A5D2XQA0</accession>
<dbReference type="InterPro" id="IPR053192">
    <property type="entry name" value="Vacuole_Formation_Reg"/>
</dbReference>
<dbReference type="Pfam" id="PF03107">
    <property type="entry name" value="C1_2"/>
    <property type="match status" value="7"/>
</dbReference>
<evidence type="ECO:0000313" key="7">
    <source>
        <dbReference type="Proteomes" id="UP000323597"/>
    </source>
</evidence>
<dbReference type="InterPro" id="IPR004146">
    <property type="entry name" value="DC1"/>
</dbReference>
<dbReference type="SMART" id="SM00249">
    <property type="entry name" value="PHD"/>
    <property type="match status" value="4"/>
</dbReference>
<dbReference type="SMART" id="SM00109">
    <property type="entry name" value="C1"/>
    <property type="match status" value="4"/>
</dbReference>
<reference evidence="6 7" key="1">
    <citation type="submission" date="2019-07" db="EMBL/GenBank/DDBJ databases">
        <title>WGS assembly of Gossypium mustelinum.</title>
        <authorList>
            <person name="Chen Z.J."/>
            <person name="Sreedasyam A."/>
            <person name="Ando A."/>
            <person name="Song Q."/>
            <person name="De L."/>
            <person name="Hulse-Kemp A."/>
            <person name="Ding M."/>
            <person name="Ye W."/>
            <person name="Kirkbride R."/>
            <person name="Jenkins J."/>
            <person name="Plott C."/>
            <person name="Lovell J."/>
            <person name="Lin Y.-M."/>
            <person name="Vaughn R."/>
            <person name="Liu B."/>
            <person name="Li W."/>
            <person name="Simpson S."/>
            <person name="Scheffler B."/>
            <person name="Saski C."/>
            <person name="Grover C."/>
            <person name="Hu G."/>
            <person name="Conover J."/>
            <person name="Carlson J."/>
            <person name="Shu S."/>
            <person name="Boston L."/>
            <person name="Williams M."/>
            <person name="Peterson D."/>
            <person name="Mcgee K."/>
            <person name="Jones D."/>
            <person name="Wendel J."/>
            <person name="Stelly D."/>
            <person name="Grimwood J."/>
            <person name="Schmutz J."/>
        </authorList>
    </citation>
    <scope>NUCLEOTIDE SEQUENCE [LARGE SCALE GENOMIC DNA]</scope>
    <source>
        <strain evidence="6">1408120.09</strain>
    </source>
</reference>
<keyword evidence="1" id="KW-0479">Metal-binding</keyword>
<gene>
    <name evidence="6" type="ORF">E1A91_A10G235900v1</name>
</gene>
<dbReference type="PROSITE" id="PS50081">
    <property type="entry name" value="ZF_DAG_PE_2"/>
    <property type="match status" value="1"/>
</dbReference>
<dbReference type="EMBL" id="CM017645">
    <property type="protein sequence ID" value="TYJ16218.1"/>
    <property type="molecule type" value="Genomic_DNA"/>
</dbReference>
<keyword evidence="7" id="KW-1185">Reference proteome</keyword>
<dbReference type="GO" id="GO:0008270">
    <property type="term" value="F:zinc ion binding"/>
    <property type="evidence" value="ECO:0007669"/>
    <property type="project" value="UniProtKB-KW"/>
</dbReference>
<dbReference type="PANTHER" id="PTHR32410">
    <property type="entry name" value="CYSTEINE/HISTIDINE-RICH C1 DOMAIN FAMILY PROTEIN"/>
    <property type="match status" value="1"/>
</dbReference>
<dbReference type="SUPFAM" id="SSF57889">
    <property type="entry name" value="Cysteine-rich domain"/>
    <property type="match status" value="7"/>
</dbReference>
<keyword evidence="4" id="KW-0862">Zinc</keyword>
<keyword evidence="2" id="KW-0677">Repeat</keyword>
<evidence type="ECO:0000313" key="6">
    <source>
        <dbReference type="EMBL" id="TYJ16218.1"/>
    </source>
</evidence>
<dbReference type="AlphaFoldDB" id="A0A5D2XQA0"/>
<sequence length="656" mass="75918">MEVLRHFSHVHPLVFNDERNHESGEVFCCACGELVSGPRFSCMECEFHLDKNCAEAPVEMDHPFHRKHNLKLTASSPYVEVNPICGFCNKKCEKFIYHCSCNLFFHIKCAFLSYKILEKKFRELVRRDALVSSECQPQELERVQCFACQKSLLQSDYISHDSRFYLHKKCFELPLEINHLSHRCHSLFLQFNSDHLPCKICFETQNRGLFYCCSICKFSLHIECVSPPPIVEEPSSHEHPFTRWLRASPFNCDACGTLGNYVSYICSTCNLMVHKECISLPRIIKNVWHEHPISHKYFVIDNECKTQDCTICHEEVNMACGSYYCSECKFIIHVNCALQEAGWYYKIDSKDDFDKLNAMLEASTLDPNFLVTKMIKDGENVINTEIKHFSHHHNLVLSDEVKDRMYCDGCSQIILTPFYGCLECGFSLHRSCAELPKKKQVLGHIHQHPFNLIFPNCIFKCAFCLICCTGFAYVCKDHSCSDHYCVRCADILWYRESRGHEHLLALHPRHITNWQNDYFCNACGGSTDGFSVYRCKACNFNVHYEVCSQLPEIVWDKADEHCLVLTYTEDNDHSEHPYCDICERGRTPHTWFYHCANCGTAVHVPCALGDQTMPSSTHSIGDAESKYTIHWRCSTIFIRALKGRIKEVVDDDDDHI</sequence>
<organism evidence="6 7">
    <name type="scientific">Gossypium mustelinum</name>
    <name type="common">Cotton</name>
    <name type="synonym">Gossypium caicoense</name>
    <dbReference type="NCBI Taxonomy" id="34275"/>
    <lineage>
        <taxon>Eukaryota</taxon>
        <taxon>Viridiplantae</taxon>
        <taxon>Streptophyta</taxon>
        <taxon>Embryophyta</taxon>
        <taxon>Tracheophyta</taxon>
        <taxon>Spermatophyta</taxon>
        <taxon>Magnoliopsida</taxon>
        <taxon>eudicotyledons</taxon>
        <taxon>Gunneridae</taxon>
        <taxon>Pentapetalae</taxon>
        <taxon>rosids</taxon>
        <taxon>malvids</taxon>
        <taxon>Malvales</taxon>
        <taxon>Malvaceae</taxon>
        <taxon>Malvoideae</taxon>
        <taxon>Gossypium</taxon>
    </lineage>
</organism>
<evidence type="ECO:0000256" key="2">
    <source>
        <dbReference type="ARBA" id="ARBA00022737"/>
    </source>
</evidence>
<evidence type="ECO:0000256" key="4">
    <source>
        <dbReference type="ARBA" id="ARBA00022833"/>
    </source>
</evidence>
<dbReference type="Gene3D" id="3.30.60.20">
    <property type="match status" value="2"/>
</dbReference>
<feature type="domain" description="Phorbol-ester/DAG-type" evidence="5">
    <location>
        <begin position="238"/>
        <end position="277"/>
    </location>
</feature>
<dbReference type="PANTHER" id="PTHR32410:SF165">
    <property type="entry name" value="C1 DOMAIN FAMILY PROTEIN, PUTATIVE-RELATED"/>
    <property type="match status" value="1"/>
</dbReference>
<evidence type="ECO:0000256" key="1">
    <source>
        <dbReference type="ARBA" id="ARBA00022723"/>
    </source>
</evidence>
<dbReference type="InterPro" id="IPR002219">
    <property type="entry name" value="PKC_DAG/PE"/>
</dbReference>
<evidence type="ECO:0000256" key="3">
    <source>
        <dbReference type="ARBA" id="ARBA00022771"/>
    </source>
</evidence>
<proteinExistence type="predicted"/>
<dbReference type="InterPro" id="IPR046349">
    <property type="entry name" value="C1-like_sf"/>
</dbReference>
<keyword evidence="3" id="KW-0863">Zinc-finger</keyword>
<name>A0A5D2XQA0_GOSMU</name>
<dbReference type="Proteomes" id="UP000323597">
    <property type="component" value="Chromosome A10"/>
</dbReference>
<protein>
    <recommendedName>
        <fullName evidence="5">Phorbol-ester/DAG-type domain-containing protein</fullName>
    </recommendedName>
</protein>
<evidence type="ECO:0000259" key="5">
    <source>
        <dbReference type="PROSITE" id="PS50081"/>
    </source>
</evidence>